<dbReference type="PANTHER" id="PTHR47374:SF2">
    <property type="entry name" value="OS01G0927400 PROTEIN"/>
    <property type="match status" value="1"/>
</dbReference>
<evidence type="ECO:0000259" key="1">
    <source>
        <dbReference type="PROSITE" id="PS50076"/>
    </source>
</evidence>
<dbReference type="Gene3D" id="1.10.287.110">
    <property type="entry name" value="DnaJ domain"/>
    <property type="match status" value="1"/>
</dbReference>
<evidence type="ECO:0000313" key="2">
    <source>
        <dbReference type="EMBL" id="PIA32780.1"/>
    </source>
</evidence>
<dbReference type="InterPro" id="IPR036869">
    <property type="entry name" value="J_dom_sf"/>
</dbReference>
<gene>
    <name evidence="2" type="ORF">AQUCO_04300012v1</name>
</gene>
<name>A0A2G5CNM7_AQUCA</name>
<proteinExistence type="predicted"/>
<keyword evidence="3" id="KW-1185">Reference proteome</keyword>
<accession>A0A2G5CNM7</accession>
<dbReference type="PANTHER" id="PTHR47374">
    <property type="entry name" value="ENDOSOME ANTIGEN-LIKE PROTEIN, PUTATIVE (DUF3444)-RELATED"/>
    <property type="match status" value="1"/>
</dbReference>
<dbReference type="EMBL" id="KZ305060">
    <property type="protein sequence ID" value="PIA32780.1"/>
    <property type="molecule type" value="Genomic_DNA"/>
</dbReference>
<dbReference type="Proteomes" id="UP000230069">
    <property type="component" value="Unassembled WGS sequence"/>
</dbReference>
<dbReference type="Pfam" id="PF00226">
    <property type="entry name" value="DnaJ"/>
    <property type="match status" value="1"/>
</dbReference>
<organism evidence="2 3">
    <name type="scientific">Aquilegia coerulea</name>
    <name type="common">Rocky mountain columbine</name>
    <dbReference type="NCBI Taxonomy" id="218851"/>
    <lineage>
        <taxon>Eukaryota</taxon>
        <taxon>Viridiplantae</taxon>
        <taxon>Streptophyta</taxon>
        <taxon>Embryophyta</taxon>
        <taxon>Tracheophyta</taxon>
        <taxon>Spermatophyta</taxon>
        <taxon>Magnoliopsida</taxon>
        <taxon>Ranunculales</taxon>
        <taxon>Ranunculaceae</taxon>
        <taxon>Thalictroideae</taxon>
        <taxon>Aquilegia</taxon>
    </lineage>
</organism>
<evidence type="ECO:0000313" key="3">
    <source>
        <dbReference type="Proteomes" id="UP000230069"/>
    </source>
</evidence>
<dbReference type="InterPro" id="IPR001623">
    <property type="entry name" value="DnaJ_domain"/>
</dbReference>
<dbReference type="SUPFAM" id="SSF46565">
    <property type="entry name" value="Chaperone J-domain"/>
    <property type="match status" value="1"/>
</dbReference>
<reference evidence="2 3" key="1">
    <citation type="submission" date="2017-09" db="EMBL/GenBank/DDBJ databases">
        <title>WGS assembly of Aquilegia coerulea Goldsmith.</title>
        <authorList>
            <person name="Hodges S."/>
            <person name="Kramer E."/>
            <person name="Nordborg M."/>
            <person name="Tomkins J."/>
            <person name="Borevitz J."/>
            <person name="Derieg N."/>
            <person name="Yan J."/>
            <person name="Mihaltcheva S."/>
            <person name="Hayes R.D."/>
            <person name="Rokhsar D."/>
        </authorList>
    </citation>
    <scope>NUCLEOTIDE SEQUENCE [LARGE SCALE GENOMIC DNA]</scope>
    <source>
        <strain evidence="3">cv. Goldsmith</strain>
    </source>
</reference>
<dbReference type="Pfam" id="PF11926">
    <property type="entry name" value="DUF3444"/>
    <property type="match status" value="2"/>
</dbReference>
<dbReference type="CDD" id="cd06257">
    <property type="entry name" value="DnaJ"/>
    <property type="match status" value="1"/>
</dbReference>
<dbReference type="AlphaFoldDB" id="A0A2G5CNM7"/>
<sequence length="667" mass="75878">MEMKQAAIRAKQEQEMAETLIRNKDYREASLKLSQARKIFPLLDNIEAMINVCNILHVSHYLSSKESTTDWYMVLQVDPKADMSHIVSKYREIVESFNPIKNTFPGTDSALKVLSEAFFVLSDKKRRLEFDLKRLNKHNMVSPANKSDSSELSSSRLRNIARGSGDAEREIPEVLNSVPLHNGVSCGNKLEAVKNLACKKKLVFEAKYCDFDCGRKPEVFKVGQIWAAYDQENLPRRYAWIRWVIKEDGHLPFEVGVTWLKPVPITENEKRWCEVGLPVVCGGFSLPGDIKIVSEQGVFSHMISQFLKSEQVEICPKKGEVWAVFENWRPFDWCKDPKTRKGCGYLMVEIVMEYSKNVGITVARLEKVAGFQSIFQRCMDVAGGSTFTVPASHLLRFSHNVPAYRFRGGEIDEVLAGMLELDPSVVPVDSVQGMEKQLEGRNSGDSSSFGKGGRVALFVDLEPECKWSRKDFAIDQVWAVYDGPDFMPRRYVVVNNVVSRIEVCVTFLDPYPLLDAEKQWVEESLPFACGLFKPGRTITSLSMLQFSHVVSCEVSKQKSLYRIYPEKGEVWAVYKSWHPKWKNGDFKSHQCQIIEVLSNFSEGVEMSIASLVEIGGYMTFFQRQQVNGFDLIRTITRMEMLSFSHQIPSFSVEGSLHLEPDALPLRS</sequence>
<dbReference type="InterPro" id="IPR024593">
    <property type="entry name" value="DUF3444"/>
</dbReference>
<protein>
    <recommendedName>
        <fullName evidence="1">J domain-containing protein</fullName>
    </recommendedName>
</protein>
<dbReference type="InParanoid" id="A0A2G5CNM7"/>
<dbReference type="OrthoDB" id="1911590at2759"/>
<feature type="domain" description="J" evidence="1">
    <location>
        <begin position="70"/>
        <end position="134"/>
    </location>
</feature>
<dbReference type="SMART" id="SM00271">
    <property type="entry name" value="DnaJ"/>
    <property type="match status" value="1"/>
</dbReference>
<dbReference type="PROSITE" id="PS50076">
    <property type="entry name" value="DNAJ_2"/>
    <property type="match status" value="1"/>
</dbReference>